<feature type="non-terminal residue" evidence="9">
    <location>
        <position position="228"/>
    </location>
</feature>
<dbReference type="EC" id="3.1.1.29" evidence="1 6"/>
<dbReference type="Pfam" id="PF01195">
    <property type="entry name" value="Pept_tRNA_hydro"/>
    <property type="match status" value="1"/>
</dbReference>
<comment type="caution">
    <text evidence="9">The sequence shown here is derived from an EMBL/GenBank/DDBJ whole genome shotgun (WGS) entry which is preliminary data.</text>
</comment>
<organism evidence="9 10">
    <name type="scientific">Geodia barretti</name>
    <name type="common">Barrett's horny sponge</name>
    <dbReference type="NCBI Taxonomy" id="519541"/>
    <lineage>
        <taxon>Eukaryota</taxon>
        <taxon>Metazoa</taxon>
        <taxon>Porifera</taxon>
        <taxon>Demospongiae</taxon>
        <taxon>Heteroscleromorpha</taxon>
        <taxon>Tetractinellida</taxon>
        <taxon>Astrophorina</taxon>
        <taxon>Geodiidae</taxon>
        <taxon>Geodia</taxon>
    </lineage>
</organism>
<dbReference type="EMBL" id="CASHTH010003180">
    <property type="protein sequence ID" value="CAI8041332.1"/>
    <property type="molecule type" value="Genomic_DNA"/>
</dbReference>
<keyword evidence="3 6" id="KW-0378">Hydrolase</keyword>
<dbReference type="PANTHER" id="PTHR17224:SF1">
    <property type="entry name" value="PEPTIDYL-TRNA HYDROLASE"/>
    <property type="match status" value="1"/>
</dbReference>
<comment type="similarity">
    <text evidence="5 7">Belongs to the PTH family.</text>
</comment>
<name>A0AA35T5U1_GEOBA</name>
<dbReference type="GO" id="GO:0004045">
    <property type="term" value="F:peptidyl-tRNA hydrolase activity"/>
    <property type="evidence" value="ECO:0007669"/>
    <property type="project" value="UniProtKB-EC"/>
</dbReference>
<comment type="catalytic activity">
    <reaction evidence="6">
        <text>an N-acyl-L-alpha-aminoacyl-tRNA + H2O = an N-acyl-L-amino acid + a tRNA + H(+)</text>
        <dbReference type="Rhea" id="RHEA:54448"/>
        <dbReference type="Rhea" id="RHEA-COMP:10123"/>
        <dbReference type="Rhea" id="RHEA-COMP:13883"/>
        <dbReference type="ChEBI" id="CHEBI:15377"/>
        <dbReference type="ChEBI" id="CHEBI:15378"/>
        <dbReference type="ChEBI" id="CHEBI:59874"/>
        <dbReference type="ChEBI" id="CHEBI:78442"/>
        <dbReference type="ChEBI" id="CHEBI:138191"/>
        <dbReference type="EC" id="3.1.1.29"/>
    </reaction>
</comment>
<keyword evidence="4" id="KW-0694">RNA-binding</keyword>
<evidence type="ECO:0000256" key="1">
    <source>
        <dbReference type="ARBA" id="ARBA00013260"/>
    </source>
</evidence>
<keyword evidence="10" id="KW-1185">Reference proteome</keyword>
<evidence type="ECO:0000256" key="6">
    <source>
        <dbReference type="RuleBase" id="RU000673"/>
    </source>
</evidence>
<proteinExistence type="inferred from homology"/>
<dbReference type="PROSITE" id="PS01196">
    <property type="entry name" value="PEPT_TRNA_HYDROL_2"/>
    <property type="match status" value="1"/>
</dbReference>
<dbReference type="CDD" id="cd00462">
    <property type="entry name" value="PTH"/>
    <property type="match status" value="1"/>
</dbReference>
<dbReference type="InterPro" id="IPR036416">
    <property type="entry name" value="Pept_tRNA_hydro_sf"/>
</dbReference>
<dbReference type="AlphaFoldDB" id="A0AA35T5U1"/>
<evidence type="ECO:0000256" key="5">
    <source>
        <dbReference type="ARBA" id="ARBA00038063"/>
    </source>
</evidence>
<dbReference type="GO" id="GO:0000049">
    <property type="term" value="F:tRNA binding"/>
    <property type="evidence" value="ECO:0007669"/>
    <property type="project" value="UniProtKB-KW"/>
</dbReference>
<dbReference type="SUPFAM" id="SSF53178">
    <property type="entry name" value="Peptidyl-tRNA hydrolase-like"/>
    <property type="match status" value="1"/>
</dbReference>
<keyword evidence="2" id="KW-0820">tRNA-binding</keyword>
<reference evidence="9" key="1">
    <citation type="submission" date="2023-03" db="EMBL/GenBank/DDBJ databases">
        <authorList>
            <person name="Steffen K."/>
            <person name="Cardenas P."/>
        </authorList>
    </citation>
    <scope>NUCLEOTIDE SEQUENCE</scope>
</reference>
<evidence type="ECO:0000256" key="3">
    <source>
        <dbReference type="ARBA" id="ARBA00022801"/>
    </source>
</evidence>
<dbReference type="InterPro" id="IPR018171">
    <property type="entry name" value="Pept_tRNA_hydro_CS"/>
</dbReference>
<gene>
    <name evidence="9" type="ORF">GBAR_LOCUS22982</name>
</gene>
<dbReference type="NCBIfam" id="TIGR00447">
    <property type="entry name" value="pth"/>
    <property type="match status" value="1"/>
</dbReference>
<evidence type="ECO:0000313" key="9">
    <source>
        <dbReference type="EMBL" id="CAI8041332.1"/>
    </source>
</evidence>
<accession>A0AA35T5U1</accession>
<evidence type="ECO:0000256" key="4">
    <source>
        <dbReference type="ARBA" id="ARBA00022884"/>
    </source>
</evidence>
<dbReference type="InterPro" id="IPR001328">
    <property type="entry name" value="Pept_tRNA_hydro"/>
</dbReference>
<dbReference type="Gene3D" id="3.40.50.1470">
    <property type="entry name" value="Peptidyl-tRNA hydrolase"/>
    <property type="match status" value="1"/>
</dbReference>
<evidence type="ECO:0000256" key="8">
    <source>
        <dbReference type="SAM" id="MobiDB-lite"/>
    </source>
</evidence>
<evidence type="ECO:0000256" key="2">
    <source>
        <dbReference type="ARBA" id="ARBA00022555"/>
    </source>
</evidence>
<sequence length="228" mass="24140">IIVGLGNPGPRYADTRHNVGWKALDLVAEQLRIPLNERRPKAVLGIGYRADRFMNNSGEAVEYLLARFGGGGGNLLVIYDEMALLPGRIRLRAAGSDAGHNGIRSIIQAIGGTGFPRLRVGIGAPPAGLVAREYVLGKFDEKDSEAIAEAVERAAAAVLCLLDENIDAAMNKFNQDPNAAPDSPGPPPDSRPERASPQDPGVGRRPVSPDVPNSAQSNEQPGSNHTSQ</sequence>
<dbReference type="PROSITE" id="PS01195">
    <property type="entry name" value="PEPT_TRNA_HYDROL_1"/>
    <property type="match status" value="1"/>
</dbReference>
<evidence type="ECO:0000313" key="10">
    <source>
        <dbReference type="Proteomes" id="UP001174909"/>
    </source>
</evidence>
<protein>
    <recommendedName>
        <fullName evidence="1 6">Peptidyl-tRNA hydrolase</fullName>
        <ecNumber evidence="1 6">3.1.1.29</ecNumber>
    </recommendedName>
</protein>
<feature type="region of interest" description="Disordered" evidence="8">
    <location>
        <begin position="172"/>
        <end position="228"/>
    </location>
</feature>
<evidence type="ECO:0000256" key="7">
    <source>
        <dbReference type="RuleBase" id="RU004320"/>
    </source>
</evidence>
<dbReference type="Proteomes" id="UP001174909">
    <property type="component" value="Unassembled WGS sequence"/>
</dbReference>
<feature type="compositionally biased region" description="Polar residues" evidence="8">
    <location>
        <begin position="211"/>
        <end position="228"/>
    </location>
</feature>
<dbReference type="PANTHER" id="PTHR17224">
    <property type="entry name" value="PEPTIDYL-TRNA HYDROLASE"/>
    <property type="match status" value="1"/>
</dbReference>